<evidence type="ECO:0000256" key="6">
    <source>
        <dbReference type="RuleBase" id="RU003983"/>
    </source>
</evidence>
<dbReference type="GO" id="GO:0046872">
    <property type="term" value="F:metal ion binding"/>
    <property type="evidence" value="ECO:0007669"/>
    <property type="project" value="UniProtKB-KW"/>
</dbReference>
<comment type="similarity">
    <text evidence="6">Belongs to the peptidase M48 family.</text>
</comment>
<dbReference type="GO" id="GO:0004222">
    <property type="term" value="F:metalloendopeptidase activity"/>
    <property type="evidence" value="ECO:0007669"/>
    <property type="project" value="InterPro"/>
</dbReference>
<reference evidence="8" key="1">
    <citation type="journal article" date="2014" name="Int. J. Syst. Evol. Microbiol.">
        <title>Complete genome sequence of Corynebacterium casei LMG S-19264T (=DSM 44701T), isolated from a smear-ripened cheese.</title>
        <authorList>
            <consortium name="US DOE Joint Genome Institute (JGI-PGF)"/>
            <person name="Walter F."/>
            <person name="Albersmeier A."/>
            <person name="Kalinowski J."/>
            <person name="Ruckert C."/>
        </authorList>
    </citation>
    <scope>NUCLEOTIDE SEQUENCE</scope>
    <source>
        <strain evidence="8">CGMCC 1.15880</strain>
    </source>
</reference>
<comment type="cofactor">
    <cofactor evidence="6">
        <name>Zn(2+)</name>
        <dbReference type="ChEBI" id="CHEBI:29105"/>
    </cofactor>
    <text evidence="6">Binds 1 zinc ion per subunit.</text>
</comment>
<keyword evidence="9" id="KW-1185">Reference proteome</keyword>
<dbReference type="EMBL" id="BMKA01000001">
    <property type="protein sequence ID" value="GGA08393.1"/>
    <property type="molecule type" value="Genomic_DNA"/>
</dbReference>
<keyword evidence="3 6" id="KW-0378">Hydrolase</keyword>
<dbReference type="GO" id="GO:0051603">
    <property type="term" value="P:proteolysis involved in protein catabolic process"/>
    <property type="evidence" value="ECO:0007669"/>
    <property type="project" value="TreeGrafter"/>
</dbReference>
<dbReference type="Pfam" id="PF01435">
    <property type="entry name" value="Peptidase_M48"/>
    <property type="match status" value="1"/>
</dbReference>
<evidence type="ECO:0000256" key="3">
    <source>
        <dbReference type="ARBA" id="ARBA00022801"/>
    </source>
</evidence>
<keyword evidence="1 6" id="KW-0645">Protease</keyword>
<organism evidence="8 9">
    <name type="scientific">Neptunicoccus cionae</name>
    <dbReference type="NCBI Taxonomy" id="2035344"/>
    <lineage>
        <taxon>Bacteria</taxon>
        <taxon>Pseudomonadati</taxon>
        <taxon>Pseudomonadota</taxon>
        <taxon>Alphaproteobacteria</taxon>
        <taxon>Rhodobacterales</taxon>
        <taxon>Paracoccaceae</taxon>
        <taxon>Neptunicoccus</taxon>
    </lineage>
</organism>
<reference evidence="8" key="2">
    <citation type="submission" date="2020-09" db="EMBL/GenBank/DDBJ databases">
        <authorList>
            <person name="Sun Q."/>
            <person name="Zhou Y."/>
        </authorList>
    </citation>
    <scope>NUCLEOTIDE SEQUENCE</scope>
    <source>
        <strain evidence="8">CGMCC 1.15880</strain>
    </source>
</reference>
<dbReference type="Gene3D" id="3.30.2010.10">
    <property type="entry name" value="Metalloproteases ('zincins'), catalytic domain"/>
    <property type="match status" value="1"/>
</dbReference>
<proteinExistence type="inferred from homology"/>
<dbReference type="InterPro" id="IPR001915">
    <property type="entry name" value="Peptidase_M48"/>
</dbReference>
<name>A0A916QSI4_9RHOB</name>
<comment type="caution">
    <text evidence="8">The sequence shown here is derived from an EMBL/GenBank/DDBJ whole genome shotgun (WGS) entry which is preliminary data.</text>
</comment>
<evidence type="ECO:0000256" key="2">
    <source>
        <dbReference type="ARBA" id="ARBA00022723"/>
    </source>
</evidence>
<evidence type="ECO:0000256" key="5">
    <source>
        <dbReference type="ARBA" id="ARBA00023049"/>
    </source>
</evidence>
<gene>
    <name evidence="8" type="ORF">GCM10011498_05370</name>
</gene>
<dbReference type="InterPro" id="IPR051156">
    <property type="entry name" value="Mito/Outer_Membr_Metalloprot"/>
</dbReference>
<evidence type="ECO:0000313" key="8">
    <source>
        <dbReference type="EMBL" id="GGA08393.1"/>
    </source>
</evidence>
<keyword evidence="2" id="KW-0479">Metal-binding</keyword>
<dbReference type="Proteomes" id="UP000628017">
    <property type="component" value="Unassembled WGS sequence"/>
</dbReference>
<protein>
    <submittedName>
        <fullName evidence="8">Peptidase M48</fullName>
    </submittedName>
</protein>
<feature type="domain" description="Peptidase M48" evidence="7">
    <location>
        <begin position="72"/>
        <end position="225"/>
    </location>
</feature>
<evidence type="ECO:0000256" key="1">
    <source>
        <dbReference type="ARBA" id="ARBA00022670"/>
    </source>
</evidence>
<dbReference type="PANTHER" id="PTHR22726:SF1">
    <property type="entry name" value="METALLOENDOPEPTIDASE OMA1, MITOCHONDRIAL"/>
    <property type="match status" value="1"/>
</dbReference>
<dbReference type="PANTHER" id="PTHR22726">
    <property type="entry name" value="METALLOENDOPEPTIDASE OMA1"/>
    <property type="match status" value="1"/>
</dbReference>
<evidence type="ECO:0000256" key="4">
    <source>
        <dbReference type="ARBA" id="ARBA00022833"/>
    </source>
</evidence>
<accession>A0A916QSI4</accession>
<dbReference type="AlphaFoldDB" id="A0A916QSI4"/>
<evidence type="ECO:0000259" key="7">
    <source>
        <dbReference type="Pfam" id="PF01435"/>
    </source>
</evidence>
<keyword evidence="5 6" id="KW-0482">Metalloprotease</keyword>
<dbReference type="GO" id="GO:0016020">
    <property type="term" value="C:membrane"/>
    <property type="evidence" value="ECO:0007669"/>
    <property type="project" value="TreeGrafter"/>
</dbReference>
<dbReference type="PROSITE" id="PS51257">
    <property type="entry name" value="PROKAR_LIPOPROTEIN"/>
    <property type="match status" value="1"/>
</dbReference>
<sequence>MRKLIASAATALLAACSTSPTPNTQQTTAPVAMRDTQSAVNAYYRVAARVEPVAQTVCRTFHSNKSHNFCDFQVKVNTDASQPPNAYQTIGRDGRPVITFNVNMLRSFRNDDEIAFVFGHEAGHQIARHIEQTQANQLAGAVLGGILVAVGGGDAQVGVDIGGAIGGRSYSKKFELEADTIAAHIADRAGYNATIGARTFERTRGSSALLATHPPSAQRISQVSRTIQTINIAKSQGGRAPVAW</sequence>
<keyword evidence="4 6" id="KW-0862">Zinc</keyword>
<evidence type="ECO:0000313" key="9">
    <source>
        <dbReference type="Proteomes" id="UP000628017"/>
    </source>
</evidence>
<dbReference type="RefSeq" id="WP_188670653.1">
    <property type="nucleotide sequence ID" value="NZ_BMKA01000001.1"/>
</dbReference>